<evidence type="ECO:0000256" key="11">
    <source>
        <dbReference type="ARBA" id="ARBA00022840"/>
    </source>
</evidence>
<gene>
    <name evidence="16" type="primary">coaX</name>
    <name evidence="17" type="ORF">HXL70_06520</name>
</gene>
<evidence type="ECO:0000256" key="3">
    <source>
        <dbReference type="ARBA" id="ARBA00004496"/>
    </source>
</evidence>
<dbReference type="InterPro" id="IPR043129">
    <property type="entry name" value="ATPase_NBD"/>
</dbReference>
<evidence type="ECO:0000256" key="16">
    <source>
        <dbReference type="HAMAP-Rule" id="MF_01274"/>
    </source>
</evidence>
<evidence type="ECO:0000313" key="17">
    <source>
        <dbReference type="EMBL" id="MBF1129683.1"/>
    </source>
</evidence>
<evidence type="ECO:0000256" key="14">
    <source>
        <dbReference type="ARBA" id="ARBA00038036"/>
    </source>
</evidence>
<organism evidence="17 18">
    <name type="scientific">Dialister invisus</name>
    <dbReference type="NCBI Taxonomy" id="218538"/>
    <lineage>
        <taxon>Bacteria</taxon>
        <taxon>Bacillati</taxon>
        <taxon>Bacillota</taxon>
        <taxon>Negativicutes</taxon>
        <taxon>Veillonellales</taxon>
        <taxon>Veillonellaceae</taxon>
        <taxon>Dialister</taxon>
    </lineage>
</organism>
<comment type="cofactor">
    <cofactor evidence="16">
        <name>NH4(+)</name>
        <dbReference type="ChEBI" id="CHEBI:28938"/>
    </cofactor>
    <cofactor evidence="16">
        <name>K(+)</name>
        <dbReference type="ChEBI" id="CHEBI:29103"/>
    </cofactor>
    <text evidence="16">A monovalent cation. Ammonium or potassium.</text>
</comment>
<dbReference type="HAMAP" id="MF_01274">
    <property type="entry name" value="Pantothen_kinase_3"/>
    <property type="match status" value="1"/>
</dbReference>
<dbReference type="GO" id="GO:0046872">
    <property type="term" value="F:metal ion binding"/>
    <property type="evidence" value="ECO:0007669"/>
    <property type="project" value="UniProtKB-KW"/>
</dbReference>
<dbReference type="AlphaFoldDB" id="A0A930BDD5"/>
<dbReference type="EMBL" id="JABZMK010000043">
    <property type="protein sequence ID" value="MBF1129683.1"/>
    <property type="molecule type" value="Genomic_DNA"/>
</dbReference>
<evidence type="ECO:0000256" key="5">
    <source>
        <dbReference type="ARBA" id="ARBA00011738"/>
    </source>
</evidence>
<name>A0A930BDD5_9FIRM</name>
<keyword evidence="9 16" id="KW-0547">Nucleotide-binding</keyword>
<dbReference type="GO" id="GO:0005524">
    <property type="term" value="F:ATP binding"/>
    <property type="evidence" value="ECO:0007669"/>
    <property type="project" value="UniProtKB-UniRule"/>
</dbReference>
<dbReference type="InterPro" id="IPR004619">
    <property type="entry name" value="Type_III_PanK"/>
</dbReference>
<evidence type="ECO:0000256" key="7">
    <source>
        <dbReference type="ARBA" id="ARBA00022490"/>
    </source>
</evidence>
<keyword evidence="8 16" id="KW-0808">Transferase</keyword>
<reference evidence="17" key="1">
    <citation type="submission" date="2020-04" db="EMBL/GenBank/DDBJ databases">
        <title>Deep metagenomics examines the oral microbiome during advanced dental caries in children, revealing novel taxa and co-occurrences with host molecules.</title>
        <authorList>
            <person name="Baker J.L."/>
            <person name="Morton J.T."/>
            <person name="Dinis M."/>
            <person name="Alvarez R."/>
            <person name="Tran N.C."/>
            <person name="Knight R."/>
            <person name="Edlund A."/>
        </authorList>
    </citation>
    <scope>NUCLEOTIDE SEQUENCE</scope>
    <source>
        <strain evidence="17">JCVI_32_bin.14</strain>
    </source>
</reference>
<comment type="similarity">
    <text evidence="14 16">Belongs to the type III pantothenate kinase family.</text>
</comment>
<dbReference type="Pfam" id="PF03309">
    <property type="entry name" value="Pan_kinase"/>
    <property type="match status" value="1"/>
</dbReference>
<evidence type="ECO:0000256" key="12">
    <source>
        <dbReference type="ARBA" id="ARBA00022958"/>
    </source>
</evidence>
<evidence type="ECO:0000256" key="8">
    <source>
        <dbReference type="ARBA" id="ARBA00022679"/>
    </source>
</evidence>
<evidence type="ECO:0000256" key="4">
    <source>
        <dbReference type="ARBA" id="ARBA00005225"/>
    </source>
</evidence>
<dbReference type="CDD" id="cd24015">
    <property type="entry name" value="ASKHA_NBD_PanK-III"/>
    <property type="match status" value="1"/>
</dbReference>
<comment type="cofactor">
    <cofactor evidence="2">
        <name>K(+)</name>
        <dbReference type="ChEBI" id="CHEBI:29103"/>
    </cofactor>
</comment>
<dbReference type="GeneID" id="78277256"/>
<keyword evidence="11 16" id="KW-0067">ATP-binding</keyword>
<dbReference type="Gene3D" id="3.30.420.40">
    <property type="match status" value="2"/>
</dbReference>
<feature type="active site" description="Proton acceptor" evidence="16">
    <location>
        <position position="109"/>
    </location>
</feature>
<comment type="catalytic activity">
    <reaction evidence="1 16">
        <text>(R)-pantothenate + ATP = (R)-4'-phosphopantothenate + ADP + H(+)</text>
        <dbReference type="Rhea" id="RHEA:16373"/>
        <dbReference type="ChEBI" id="CHEBI:10986"/>
        <dbReference type="ChEBI" id="CHEBI:15378"/>
        <dbReference type="ChEBI" id="CHEBI:29032"/>
        <dbReference type="ChEBI" id="CHEBI:30616"/>
        <dbReference type="ChEBI" id="CHEBI:456216"/>
        <dbReference type="EC" id="2.7.1.33"/>
    </reaction>
</comment>
<keyword evidence="13 16" id="KW-0173">Coenzyme A biosynthesis</keyword>
<evidence type="ECO:0000256" key="15">
    <source>
        <dbReference type="ARBA" id="ARBA00040883"/>
    </source>
</evidence>
<dbReference type="GO" id="GO:0015937">
    <property type="term" value="P:coenzyme A biosynthetic process"/>
    <property type="evidence" value="ECO:0007669"/>
    <property type="project" value="UniProtKB-UniRule"/>
</dbReference>
<feature type="binding site" evidence="16">
    <location>
        <position position="100"/>
    </location>
    <ligand>
        <name>substrate</name>
    </ligand>
</feature>
<dbReference type="SUPFAM" id="SSF53067">
    <property type="entry name" value="Actin-like ATPase domain"/>
    <property type="match status" value="2"/>
</dbReference>
<dbReference type="NCBIfam" id="NF009855">
    <property type="entry name" value="PRK13321.1"/>
    <property type="match status" value="1"/>
</dbReference>
<dbReference type="NCBIfam" id="NF009848">
    <property type="entry name" value="PRK13318.1-6"/>
    <property type="match status" value="1"/>
</dbReference>
<accession>A0A930BDD5</accession>
<dbReference type="NCBIfam" id="NF009847">
    <property type="entry name" value="PRK13318.1-5"/>
    <property type="match status" value="1"/>
</dbReference>
<dbReference type="PANTHER" id="PTHR34265">
    <property type="entry name" value="TYPE III PANTOTHENATE KINASE"/>
    <property type="match status" value="1"/>
</dbReference>
<dbReference type="PANTHER" id="PTHR34265:SF1">
    <property type="entry name" value="TYPE III PANTOTHENATE KINASE"/>
    <property type="match status" value="1"/>
</dbReference>
<feature type="binding site" evidence="16">
    <location>
        <position position="184"/>
    </location>
    <ligand>
        <name>substrate</name>
    </ligand>
</feature>
<dbReference type="Proteomes" id="UP000757890">
    <property type="component" value="Unassembled WGS sequence"/>
</dbReference>
<keyword evidence="12 16" id="KW-0630">Potassium</keyword>
<evidence type="ECO:0000256" key="9">
    <source>
        <dbReference type="ARBA" id="ARBA00022741"/>
    </source>
</evidence>
<dbReference type="RefSeq" id="WP_007069515.1">
    <property type="nucleotide sequence ID" value="NZ_CATVTA010000001.1"/>
</dbReference>
<dbReference type="EC" id="2.7.1.33" evidence="6 16"/>
<comment type="pathway">
    <text evidence="4 16">Cofactor biosynthesis; coenzyme A biosynthesis; CoA from (R)-pantothenate: step 1/5.</text>
</comment>
<dbReference type="GO" id="GO:0005737">
    <property type="term" value="C:cytoplasm"/>
    <property type="evidence" value="ECO:0007669"/>
    <property type="project" value="UniProtKB-SubCell"/>
</dbReference>
<keyword evidence="10 16" id="KW-0418">Kinase</keyword>
<evidence type="ECO:0000256" key="10">
    <source>
        <dbReference type="ARBA" id="ARBA00022777"/>
    </source>
</evidence>
<keyword evidence="16" id="KW-0479">Metal-binding</keyword>
<evidence type="ECO:0000256" key="6">
    <source>
        <dbReference type="ARBA" id="ARBA00012102"/>
    </source>
</evidence>
<comment type="subunit">
    <text evidence="5 16">Homodimer.</text>
</comment>
<dbReference type="NCBIfam" id="TIGR00671">
    <property type="entry name" value="baf"/>
    <property type="match status" value="1"/>
</dbReference>
<dbReference type="GO" id="GO:0004594">
    <property type="term" value="F:pantothenate kinase activity"/>
    <property type="evidence" value="ECO:0007669"/>
    <property type="project" value="UniProtKB-UniRule"/>
</dbReference>
<feature type="binding site" evidence="16">
    <location>
        <position position="132"/>
    </location>
    <ligand>
        <name>ATP</name>
        <dbReference type="ChEBI" id="CHEBI:30616"/>
    </ligand>
</feature>
<proteinExistence type="inferred from homology"/>
<feature type="binding site" evidence="16">
    <location>
        <begin position="107"/>
        <end position="110"/>
    </location>
    <ligand>
        <name>substrate</name>
    </ligand>
</feature>
<comment type="function">
    <text evidence="16">Catalyzes the phosphorylation of pantothenate (Pan), the first step in CoA biosynthesis.</text>
</comment>
<feature type="binding site" evidence="16">
    <location>
        <begin position="6"/>
        <end position="13"/>
    </location>
    <ligand>
        <name>ATP</name>
        <dbReference type="ChEBI" id="CHEBI:30616"/>
    </ligand>
</feature>
<comment type="subcellular location">
    <subcellularLocation>
        <location evidence="3 16">Cytoplasm</location>
    </subcellularLocation>
</comment>
<evidence type="ECO:0000256" key="13">
    <source>
        <dbReference type="ARBA" id="ARBA00022993"/>
    </source>
</evidence>
<keyword evidence="7 16" id="KW-0963">Cytoplasm</keyword>
<evidence type="ECO:0000256" key="1">
    <source>
        <dbReference type="ARBA" id="ARBA00001206"/>
    </source>
</evidence>
<comment type="caution">
    <text evidence="17">The sequence shown here is derived from an EMBL/GenBank/DDBJ whole genome shotgun (WGS) entry which is preliminary data.</text>
</comment>
<sequence>MLLAFDVGNTNIVCGIYRGKELLNHWRLATDTLQTADGYASVLGTLFRINGLQFSDIEDVIISTVVPPIIPILESLSRRYFSVNPILVGPGIKTGLNILYDNPKDLGADRIVNAVAAIAEYKCPLIVIDLGTATTFCVIDEKGNYLGGAVAPGISISMEALFQRASKLPRIELLKPNSIICRNTVSAMQAGIYYGFVGQIDEIVTRIKAEMKRNDIKVIATGGLATLMAGASRTIDRVDSMLTLKGLLILYEKNKGDRKPCM</sequence>
<evidence type="ECO:0000313" key="18">
    <source>
        <dbReference type="Proteomes" id="UP000757890"/>
    </source>
</evidence>
<evidence type="ECO:0000256" key="2">
    <source>
        <dbReference type="ARBA" id="ARBA00001958"/>
    </source>
</evidence>
<feature type="binding site" evidence="16">
    <location>
        <position position="129"/>
    </location>
    <ligand>
        <name>K(+)</name>
        <dbReference type="ChEBI" id="CHEBI:29103"/>
    </ligand>
</feature>
<protein>
    <recommendedName>
        <fullName evidence="15 16">Type III pantothenate kinase</fullName>
        <ecNumber evidence="6 16">2.7.1.33</ecNumber>
    </recommendedName>
    <alternativeName>
        <fullName evidence="16">PanK-III</fullName>
    </alternativeName>
    <alternativeName>
        <fullName evidence="16">Pantothenic acid kinase</fullName>
    </alternativeName>
</protein>